<evidence type="ECO:0000256" key="1">
    <source>
        <dbReference type="SAM" id="MobiDB-lite"/>
    </source>
</evidence>
<proteinExistence type="predicted"/>
<evidence type="ECO:0000313" key="2">
    <source>
        <dbReference type="EMBL" id="CAF4561409.1"/>
    </source>
</evidence>
<evidence type="ECO:0000313" key="3">
    <source>
        <dbReference type="Proteomes" id="UP000681720"/>
    </source>
</evidence>
<reference evidence="2" key="1">
    <citation type="submission" date="2021-02" db="EMBL/GenBank/DDBJ databases">
        <authorList>
            <person name="Nowell W R."/>
        </authorList>
    </citation>
    <scope>NUCLEOTIDE SEQUENCE</scope>
</reference>
<dbReference type="Proteomes" id="UP000681720">
    <property type="component" value="Unassembled WGS sequence"/>
</dbReference>
<feature type="non-terminal residue" evidence="2">
    <location>
        <position position="63"/>
    </location>
</feature>
<gene>
    <name evidence="2" type="ORF">GIL414_LOCUS37265</name>
</gene>
<feature type="compositionally biased region" description="Basic and acidic residues" evidence="1">
    <location>
        <begin position="1"/>
        <end position="13"/>
    </location>
</feature>
<accession>A0A8S2YMW1</accession>
<protein>
    <submittedName>
        <fullName evidence="2">Uncharacterized protein</fullName>
    </submittedName>
</protein>
<name>A0A8S2YMW1_9BILA</name>
<feature type="compositionally biased region" description="Low complexity" evidence="1">
    <location>
        <begin position="14"/>
        <end position="26"/>
    </location>
</feature>
<comment type="caution">
    <text evidence="2">The sequence shown here is derived from an EMBL/GenBank/DDBJ whole genome shotgun (WGS) entry which is preliminary data.</text>
</comment>
<sequence length="63" mass="6631">MSRDLANISKDDSNNNNNNNNNISSNEQLNGMNLNETSTIVNASTTSDDAVVASSTLPNTDAS</sequence>
<organism evidence="2 3">
    <name type="scientific">Rotaria magnacalcarata</name>
    <dbReference type="NCBI Taxonomy" id="392030"/>
    <lineage>
        <taxon>Eukaryota</taxon>
        <taxon>Metazoa</taxon>
        <taxon>Spiralia</taxon>
        <taxon>Gnathifera</taxon>
        <taxon>Rotifera</taxon>
        <taxon>Eurotatoria</taxon>
        <taxon>Bdelloidea</taxon>
        <taxon>Philodinida</taxon>
        <taxon>Philodinidae</taxon>
        <taxon>Rotaria</taxon>
    </lineage>
</organism>
<dbReference type="EMBL" id="CAJOBJ010095254">
    <property type="protein sequence ID" value="CAF4561409.1"/>
    <property type="molecule type" value="Genomic_DNA"/>
</dbReference>
<feature type="compositionally biased region" description="Polar residues" evidence="1">
    <location>
        <begin position="27"/>
        <end position="63"/>
    </location>
</feature>
<feature type="region of interest" description="Disordered" evidence="1">
    <location>
        <begin position="1"/>
        <end position="63"/>
    </location>
</feature>
<dbReference type="AlphaFoldDB" id="A0A8S2YMW1"/>